<evidence type="ECO:0000313" key="5">
    <source>
        <dbReference type="Proteomes" id="UP000538670"/>
    </source>
</evidence>
<dbReference type="InterPro" id="IPR002477">
    <property type="entry name" value="Peptidoglycan-bd-like"/>
</dbReference>
<evidence type="ECO:0000256" key="1">
    <source>
        <dbReference type="SAM" id="MobiDB-lite"/>
    </source>
</evidence>
<dbReference type="InterPro" id="IPR036366">
    <property type="entry name" value="PGBDSf"/>
</dbReference>
<dbReference type="GO" id="GO:0008233">
    <property type="term" value="F:peptidase activity"/>
    <property type="evidence" value="ECO:0007669"/>
    <property type="project" value="InterPro"/>
</dbReference>
<sequence length="295" mass="32128">MRQIQASVGLGGHNRPADVGIIQQLLTDAGEHPGPIDRRCGRLTISAIERFQRRVPRRPDGRVDVHGPTWRRLTTTSSVTPAPATRDRITTAPTVPTTLPRKAAPAATPATPSGDRRAFWKTETALPARGSVNHGLSSPGPESQIRRFGGRPSEIAYRNGGPVTNPKLRALIVIEDVGPFRATGIRPAVASLRGVLSAVRRELPELYPLLGNAGMLVNRLQRGSSTKLSNHAFGTAIDFYIDRYLTQRGSHRSNRGLDALAPFFNRAGWYWGATFPTDDAMHFECSTSLLDSFGL</sequence>
<dbReference type="Pfam" id="PF13539">
    <property type="entry name" value="Peptidase_M15_4"/>
    <property type="match status" value="1"/>
</dbReference>
<dbReference type="Proteomes" id="UP000538670">
    <property type="component" value="Unassembled WGS sequence"/>
</dbReference>
<comment type="caution">
    <text evidence="4">The sequence shown here is derived from an EMBL/GenBank/DDBJ whole genome shotgun (WGS) entry which is preliminary data.</text>
</comment>
<dbReference type="InterPro" id="IPR039561">
    <property type="entry name" value="Peptidase_M15C"/>
</dbReference>
<dbReference type="InterPro" id="IPR009045">
    <property type="entry name" value="Zn_M74/Hedgehog-like"/>
</dbReference>
<dbReference type="Gene3D" id="3.30.1380.10">
    <property type="match status" value="1"/>
</dbReference>
<feature type="compositionally biased region" description="Low complexity" evidence="1">
    <location>
        <begin position="96"/>
        <end position="112"/>
    </location>
</feature>
<dbReference type="EMBL" id="JACIDH010000001">
    <property type="protein sequence ID" value="MBB3878064.1"/>
    <property type="molecule type" value="Genomic_DNA"/>
</dbReference>
<organism evidence="4 5">
    <name type="scientific">Sphingomonas pseudosanguinis</name>
    <dbReference type="NCBI Taxonomy" id="413712"/>
    <lineage>
        <taxon>Bacteria</taxon>
        <taxon>Pseudomonadati</taxon>
        <taxon>Pseudomonadota</taxon>
        <taxon>Alphaproteobacteria</taxon>
        <taxon>Sphingomonadales</taxon>
        <taxon>Sphingomonadaceae</taxon>
        <taxon>Sphingomonas</taxon>
    </lineage>
</organism>
<dbReference type="SUPFAM" id="SSF47090">
    <property type="entry name" value="PGBD-like"/>
    <property type="match status" value="1"/>
</dbReference>
<dbReference type="Pfam" id="PF01471">
    <property type="entry name" value="PG_binding_1"/>
    <property type="match status" value="1"/>
</dbReference>
<evidence type="ECO:0000313" key="4">
    <source>
        <dbReference type="EMBL" id="MBB3878064.1"/>
    </source>
</evidence>
<evidence type="ECO:0000259" key="2">
    <source>
        <dbReference type="Pfam" id="PF01471"/>
    </source>
</evidence>
<dbReference type="SUPFAM" id="SSF55166">
    <property type="entry name" value="Hedgehog/DD-peptidase"/>
    <property type="match status" value="1"/>
</dbReference>
<feature type="domain" description="Peptidase M15C" evidence="3">
    <location>
        <begin position="223"/>
        <end position="284"/>
    </location>
</feature>
<name>A0A7W6A8U5_9SPHN</name>
<keyword evidence="5" id="KW-1185">Reference proteome</keyword>
<dbReference type="InterPro" id="IPR036365">
    <property type="entry name" value="PGBD-like_sf"/>
</dbReference>
<feature type="domain" description="Peptidoglycan binding-like" evidence="2">
    <location>
        <begin position="17"/>
        <end position="64"/>
    </location>
</feature>
<evidence type="ECO:0008006" key="6">
    <source>
        <dbReference type="Google" id="ProtNLM"/>
    </source>
</evidence>
<dbReference type="AlphaFoldDB" id="A0A7W6A8U5"/>
<protein>
    <recommendedName>
        <fullName evidence="6">Peptidase M15C domain-containing protein</fullName>
    </recommendedName>
</protein>
<accession>A0A7W6A8U5</accession>
<proteinExistence type="predicted"/>
<reference evidence="4 5" key="1">
    <citation type="submission" date="2020-08" db="EMBL/GenBank/DDBJ databases">
        <title>Genomic Encyclopedia of Type Strains, Phase IV (KMG-IV): sequencing the most valuable type-strain genomes for metagenomic binning, comparative biology and taxonomic classification.</title>
        <authorList>
            <person name="Goeker M."/>
        </authorList>
    </citation>
    <scope>NUCLEOTIDE SEQUENCE [LARGE SCALE GENOMIC DNA]</scope>
    <source>
        <strain evidence="4 5">DSM 19512</strain>
    </source>
</reference>
<dbReference type="RefSeq" id="WP_183950279.1">
    <property type="nucleotide sequence ID" value="NZ_JACIDH010000001.1"/>
</dbReference>
<dbReference type="Gene3D" id="1.10.101.10">
    <property type="entry name" value="PGBD-like superfamily/PGBD"/>
    <property type="match status" value="1"/>
</dbReference>
<evidence type="ECO:0000259" key="3">
    <source>
        <dbReference type="Pfam" id="PF13539"/>
    </source>
</evidence>
<feature type="region of interest" description="Disordered" evidence="1">
    <location>
        <begin position="92"/>
        <end position="115"/>
    </location>
</feature>
<gene>
    <name evidence="4" type="ORF">GGR48_000467</name>
</gene>